<dbReference type="PANTHER" id="PTHR31308">
    <property type="match status" value="1"/>
</dbReference>
<feature type="domain" description="Glycoside hydrolase family 5 C-terminal" evidence="5">
    <location>
        <begin position="648"/>
        <end position="733"/>
    </location>
</feature>
<gene>
    <name evidence="6" type="ORF">S7711_04123</name>
</gene>
<reference evidence="6 7" key="1">
    <citation type="journal article" date="2014" name="BMC Genomics">
        <title>Comparative genome sequencing reveals chemotype-specific gene clusters in the toxigenic black mold Stachybotrys.</title>
        <authorList>
            <person name="Semeiks J."/>
            <person name="Borek D."/>
            <person name="Otwinowski Z."/>
            <person name="Grishin N.V."/>
        </authorList>
    </citation>
    <scope>NUCLEOTIDE SEQUENCE [LARGE SCALE GENOMIC DNA]</scope>
    <source>
        <strain evidence="7">CBS 109288 / IBT 7711</strain>
    </source>
</reference>
<evidence type="ECO:0000256" key="3">
    <source>
        <dbReference type="ARBA" id="ARBA00023295"/>
    </source>
</evidence>
<keyword evidence="3" id="KW-0326">Glycosidase</keyword>
<evidence type="ECO:0000259" key="5">
    <source>
        <dbReference type="Pfam" id="PF18564"/>
    </source>
</evidence>
<proteinExistence type="inferred from homology"/>
<dbReference type="Proteomes" id="UP000028045">
    <property type="component" value="Unassembled WGS sequence"/>
</dbReference>
<dbReference type="Pfam" id="PF18564">
    <property type="entry name" value="Glyco_hydro_5_C"/>
    <property type="match status" value="1"/>
</dbReference>
<dbReference type="AlphaFoldDB" id="A0A084AR84"/>
<keyword evidence="4" id="KW-0812">Transmembrane</keyword>
<name>A0A084AR84_STACB</name>
<comment type="similarity">
    <text evidence="1">Belongs to the glycosyl hydrolase 5 (cellulase A) family.</text>
</comment>
<dbReference type="GO" id="GO:1904462">
    <property type="term" value="P:ergosteryl 3-beta-D-glucoside catabolic process"/>
    <property type="evidence" value="ECO:0007669"/>
    <property type="project" value="TreeGrafter"/>
</dbReference>
<evidence type="ECO:0000256" key="1">
    <source>
        <dbReference type="ARBA" id="ARBA00005641"/>
    </source>
</evidence>
<dbReference type="GO" id="GO:0050295">
    <property type="term" value="F:steryl-beta-glucosidase activity"/>
    <property type="evidence" value="ECO:0007669"/>
    <property type="project" value="TreeGrafter"/>
</dbReference>
<keyword evidence="2" id="KW-0378">Hydrolase</keyword>
<evidence type="ECO:0000256" key="2">
    <source>
        <dbReference type="ARBA" id="ARBA00022801"/>
    </source>
</evidence>
<evidence type="ECO:0000256" key="4">
    <source>
        <dbReference type="SAM" id="Phobius"/>
    </source>
</evidence>
<evidence type="ECO:0000313" key="7">
    <source>
        <dbReference type="Proteomes" id="UP000028045"/>
    </source>
</evidence>
<dbReference type="Gene3D" id="3.20.20.80">
    <property type="entry name" value="Glycosidases"/>
    <property type="match status" value="2"/>
</dbReference>
<protein>
    <recommendedName>
        <fullName evidence="5">Glycoside hydrolase family 5 C-terminal domain-containing protein</fullName>
    </recommendedName>
</protein>
<dbReference type="InterPro" id="IPR017853">
    <property type="entry name" value="GH"/>
</dbReference>
<keyword evidence="4" id="KW-1133">Transmembrane helix</keyword>
<dbReference type="InterPro" id="IPR052066">
    <property type="entry name" value="Glycosphingolipid_Hydrolases"/>
</dbReference>
<sequence length="800" mass="90990">MAGNFAAQDLSEAALGGSIRAEEGRFLDGYGRTLWLRGFNVSGASKLPTEPNGLSHLTDGFYEHRTVTFSGRPFPLDEAHLHFRRLQAWGMPFVRLLVTWEAIGHSGPDPSTDLDLEYIAYLKSLIELMPRYGIKCFVCGHQDVWSRFSGGSGAPGWTFEAAGLDIEAFTDTGAAYVHGHAELKRLNGPVDKREVAGPFVWPSGYQKLAASTMATLFWAGDALAPKLRGRRRRQSASGGEETEEVSIQTLLQDAYIEAFGRLADELSGLEACLGFNPMNEPHRGLINLHDFHGWNYNTDLHIGHYPTFAQTLALGSGYPQKVDYYVKSWPWPSRRSHRSLVDPKGKSAWLQQDQSQGNHHKFGLGECIWKAHGVWEWDEKKKAARILHKDYFGVDHRPGREGKPIEWYRDFYAPFLQKFSERVTRSKSHYMSLIEPVPNEFMPPWQVDEVRRRESLQQGYSVDTTMEGKPPRNLIYAPHFYDLNVLFSKHHAWMSVNVQGLSRGMFPLNALYFGPSGLRKNYRKQLQNLVKNGWTSLGRHIPTIIGEVGIPFDINDRAAFKTGQFDTQRELMNALISGMEDNQLSFNLWNYNPHNKVEYGDGWNKEDFSVMNGDEPVDGVLPHLDYRNKPHEHDELYRGGRVLDVIIRPYAVKLAGKLVRSDWDHRTLRFELEWTSAEQPRTEKSNLTEIYVPAYHYAERKPVITLSDGEWTHDAPQQSLRVRHAESGKHKLVIEIADLKEHLTQRVVLRREAGVAPSILDSFPVGVEVWLESVDGVRLIWLLLFVLVAIAVLVLALELS</sequence>
<evidence type="ECO:0000313" key="6">
    <source>
        <dbReference type="EMBL" id="KEY67813.1"/>
    </source>
</evidence>
<dbReference type="Gene3D" id="2.60.40.1180">
    <property type="entry name" value="Golgi alpha-mannosidase II"/>
    <property type="match status" value="1"/>
</dbReference>
<keyword evidence="4" id="KW-0472">Membrane</keyword>
<feature type="transmembrane region" description="Helical" evidence="4">
    <location>
        <begin position="779"/>
        <end position="797"/>
    </location>
</feature>
<dbReference type="InterPro" id="IPR013780">
    <property type="entry name" value="Glyco_hydro_b"/>
</dbReference>
<keyword evidence="7" id="KW-1185">Reference proteome</keyword>
<dbReference type="HOGENOM" id="CLU_009024_1_0_1"/>
<organism evidence="6 7">
    <name type="scientific">Stachybotrys chartarum (strain CBS 109288 / IBT 7711)</name>
    <name type="common">Toxic black mold</name>
    <name type="synonym">Stilbospora chartarum</name>
    <dbReference type="NCBI Taxonomy" id="1280523"/>
    <lineage>
        <taxon>Eukaryota</taxon>
        <taxon>Fungi</taxon>
        <taxon>Dikarya</taxon>
        <taxon>Ascomycota</taxon>
        <taxon>Pezizomycotina</taxon>
        <taxon>Sordariomycetes</taxon>
        <taxon>Hypocreomycetidae</taxon>
        <taxon>Hypocreales</taxon>
        <taxon>Stachybotryaceae</taxon>
        <taxon>Stachybotrys</taxon>
    </lineage>
</organism>
<accession>A0A084AR84</accession>
<dbReference type="OrthoDB" id="9971853at2759"/>
<dbReference type="InterPro" id="IPR041036">
    <property type="entry name" value="GH5_C"/>
</dbReference>
<dbReference type="SUPFAM" id="SSF51445">
    <property type="entry name" value="(Trans)glycosidases"/>
    <property type="match status" value="1"/>
</dbReference>
<dbReference type="PANTHER" id="PTHR31308:SF5">
    <property type="entry name" value="ERGOSTERYL-BETA-GLUCOSIDASE"/>
    <property type="match status" value="1"/>
</dbReference>
<dbReference type="EMBL" id="KL648604">
    <property type="protein sequence ID" value="KEY67813.1"/>
    <property type="molecule type" value="Genomic_DNA"/>
</dbReference>